<keyword evidence="3" id="KW-1185">Reference proteome</keyword>
<gene>
    <name evidence="2" type="ORF">B0H17DRAFT_1150070</name>
</gene>
<dbReference type="AlphaFoldDB" id="A0AAD7FM47"/>
<reference evidence="2" key="1">
    <citation type="submission" date="2023-03" db="EMBL/GenBank/DDBJ databases">
        <title>Massive genome expansion in bonnet fungi (Mycena s.s.) driven by repeated elements and novel gene families across ecological guilds.</title>
        <authorList>
            <consortium name="Lawrence Berkeley National Laboratory"/>
            <person name="Harder C.B."/>
            <person name="Miyauchi S."/>
            <person name="Viragh M."/>
            <person name="Kuo A."/>
            <person name="Thoen E."/>
            <person name="Andreopoulos B."/>
            <person name="Lu D."/>
            <person name="Skrede I."/>
            <person name="Drula E."/>
            <person name="Henrissat B."/>
            <person name="Morin E."/>
            <person name="Kohler A."/>
            <person name="Barry K."/>
            <person name="LaButti K."/>
            <person name="Morin E."/>
            <person name="Salamov A."/>
            <person name="Lipzen A."/>
            <person name="Mereny Z."/>
            <person name="Hegedus B."/>
            <person name="Baldrian P."/>
            <person name="Stursova M."/>
            <person name="Weitz H."/>
            <person name="Taylor A."/>
            <person name="Grigoriev I.V."/>
            <person name="Nagy L.G."/>
            <person name="Martin F."/>
            <person name="Kauserud H."/>
        </authorList>
    </citation>
    <scope>NUCLEOTIDE SEQUENCE</scope>
    <source>
        <strain evidence="2">CBHHK067</strain>
    </source>
</reference>
<name>A0AAD7FM47_MYCRO</name>
<feature type="domain" description="CxC2-like cysteine cluster KDZ transposase-associated" evidence="1">
    <location>
        <begin position="23"/>
        <end position="109"/>
    </location>
</feature>
<evidence type="ECO:0000313" key="2">
    <source>
        <dbReference type="EMBL" id="KAJ7631828.1"/>
    </source>
</evidence>
<dbReference type="EMBL" id="JARKIE010000501">
    <property type="protein sequence ID" value="KAJ7631828.1"/>
    <property type="molecule type" value="Genomic_DNA"/>
</dbReference>
<proteinExistence type="predicted"/>
<dbReference type="Pfam" id="PF18803">
    <property type="entry name" value="CxC2"/>
    <property type="match status" value="1"/>
</dbReference>
<sequence>MDAWALHVLPEYWNGTFFKRKSLKALGLKIQLEHPYGYSFPTSEPAHDKFVLIDVTGIHEITLSFCRCDSRVGHEHQLLRACWWPATAKDPQTCTTFTMIQLFQLLNFKDTADDEARGKGTCPTGIAGTAQGELVLNCCACPQPGINLPASWDTINWAEMPEDLRYKYFLFIAQDCNVQLINRNISSEAKDPILHDGMGHFVNYAKHSAWLCDHVSEEEISTCSGFQAMFLANRKRVKGLRTPRSIENIRERIERATLWSGGWSRSKGIKPCCGFKDTNTSKKLDEKFMRTYGLSHVLSPEMMYLWLETSGVTEMPDSQYFGPSWAASEHLAVKPKCNTPGASDRWSRMRFQIIIYM</sequence>
<evidence type="ECO:0000259" key="1">
    <source>
        <dbReference type="Pfam" id="PF18803"/>
    </source>
</evidence>
<dbReference type="InterPro" id="IPR041457">
    <property type="entry name" value="CxC2_KDZ-assoc"/>
</dbReference>
<evidence type="ECO:0000313" key="3">
    <source>
        <dbReference type="Proteomes" id="UP001221757"/>
    </source>
</evidence>
<protein>
    <recommendedName>
        <fullName evidence="1">CxC2-like cysteine cluster KDZ transposase-associated domain-containing protein</fullName>
    </recommendedName>
</protein>
<accession>A0AAD7FM47</accession>
<dbReference type="Proteomes" id="UP001221757">
    <property type="component" value="Unassembled WGS sequence"/>
</dbReference>
<comment type="caution">
    <text evidence="2">The sequence shown here is derived from an EMBL/GenBank/DDBJ whole genome shotgun (WGS) entry which is preliminary data.</text>
</comment>
<organism evidence="2 3">
    <name type="scientific">Mycena rosella</name>
    <name type="common">Pink bonnet</name>
    <name type="synonym">Agaricus rosellus</name>
    <dbReference type="NCBI Taxonomy" id="1033263"/>
    <lineage>
        <taxon>Eukaryota</taxon>
        <taxon>Fungi</taxon>
        <taxon>Dikarya</taxon>
        <taxon>Basidiomycota</taxon>
        <taxon>Agaricomycotina</taxon>
        <taxon>Agaricomycetes</taxon>
        <taxon>Agaricomycetidae</taxon>
        <taxon>Agaricales</taxon>
        <taxon>Marasmiineae</taxon>
        <taxon>Mycenaceae</taxon>
        <taxon>Mycena</taxon>
    </lineage>
</organism>